<evidence type="ECO:0000313" key="2">
    <source>
        <dbReference type="Proteomes" id="UP000007819"/>
    </source>
</evidence>
<dbReference type="PANTHER" id="PTHR47331:SF1">
    <property type="entry name" value="GAG-LIKE PROTEIN"/>
    <property type="match status" value="1"/>
</dbReference>
<dbReference type="GeneID" id="103307898"/>
<dbReference type="EnsemblMetazoa" id="XM_008180349.1">
    <property type="protein sequence ID" value="XP_008178571.1"/>
    <property type="gene ID" value="LOC103307898"/>
</dbReference>
<evidence type="ECO:0008006" key="3">
    <source>
        <dbReference type="Google" id="ProtNLM"/>
    </source>
</evidence>
<reference evidence="1" key="2">
    <citation type="submission" date="2022-06" db="UniProtKB">
        <authorList>
            <consortium name="EnsemblMetazoa"/>
        </authorList>
    </citation>
    <scope>IDENTIFICATION</scope>
</reference>
<dbReference type="AlphaFoldDB" id="A0A8R1X0B9"/>
<proteinExistence type="predicted"/>
<protein>
    <recommendedName>
        <fullName evidence="3">Integrase zinc-binding domain-containing protein</fullName>
    </recommendedName>
</protein>
<dbReference type="OrthoDB" id="6622963at2759"/>
<name>A0A8R1X0B9_ACYPI</name>
<dbReference type="Proteomes" id="UP000007819">
    <property type="component" value="Chromosome X"/>
</dbReference>
<dbReference type="KEGG" id="api:103307898"/>
<reference evidence="2" key="1">
    <citation type="submission" date="2010-06" db="EMBL/GenBank/DDBJ databases">
        <authorList>
            <person name="Jiang H."/>
            <person name="Abraham K."/>
            <person name="Ali S."/>
            <person name="Alsbrooks S.L."/>
            <person name="Anim B.N."/>
            <person name="Anosike U.S."/>
            <person name="Attaway T."/>
            <person name="Bandaranaike D.P."/>
            <person name="Battles P.K."/>
            <person name="Bell S.N."/>
            <person name="Bell A.V."/>
            <person name="Beltran B."/>
            <person name="Bickham C."/>
            <person name="Bustamante Y."/>
            <person name="Caleb T."/>
            <person name="Canada A."/>
            <person name="Cardenas V."/>
            <person name="Carter K."/>
            <person name="Chacko J."/>
            <person name="Chandrabose M.N."/>
            <person name="Chavez D."/>
            <person name="Chavez A."/>
            <person name="Chen L."/>
            <person name="Chu H.-S."/>
            <person name="Claassen K.J."/>
            <person name="Cockrell R."/>
            <person name="Collins M."/>
            <person name="Cooper J.A."/>
            <person name="Cree A."/>
            <person name="Curry S.M."/>
            <person name="Da Y."/>
            <person name="Dao M.D."/>
            <person name="Das B."/>
            <person name="Davila M.-L."/>
            <person name="Davy-Carroll L."/>
            <person name="Denson S."/>
            <person name="Dinh H."/>
            <person name="Ebong V.E."/>
            <person name="Edwards J.R."/>
            <person name="Egan A."/>
            <person name="El-Daye J."/>
            <person name="Escobedo L."/>
            <person name="Fernandez S."/>
            <person name="Fernando P.R."/>
            <person name="Flagg N."/>
            <person name="Forbes L.D."/>
            <person name="Fowler R.G."/>
            <person name="Fu Q."/>
            <person name="Gabisi R.A."/>
            <person name="Ganer J."/>
            <person name="Garbino Pronczuk A."/>
            <person name="Garcia R.M."/>
            <person name="Garner T."/>
            <person name="Garrett T.E."/>
            <person name="Gonzalez D.A."/>
            <person name="Hamid H."/>
            <person name="Hawkins E.S."/>
            <person name="Hirani K."/>
            <person name="Hogues M.E."/>
            <person name="Hollins B."/>
            <person name="Hsiao C.-H."/>
            <person name="Jabil R."/>
            <person name="James M.L."/>
            <person name="Jhangiani S.N."/>
            <person name="Johnson B."/>
            <person name="Johnson Q."/>
            <person name="Joshi V."/>
            <person name="Kalu J.B."/>
            <person name="Kam C."/>
            <person name="Kashfia A."/>
            <person name="Keebler J."/>
            <person name="Kisamo H."/>
            <person name="Kovar C.L."/>
            <person name="Lago L.A."/>
            <person name="Lai C.-Y."/>
            <person name="Laidlaw J."/>
            <person name="Lara F."/>
            <person name="Le T.-K."/>
            <person name="Lee S.L."/>
            <person name="Legall F.H."/>
            <person name="Lemon S.J."/>
            <person name="Lewis L.R."/>
            <person name="Li B."/>
            <person name="Liu Y."/>
            <person name="Liu Y.-S."/>
            <person name="Lopez J."/>
            <person name="Lozado R.J."/>
            <person name="Lu J."/>
            <person name="Madu R.C."/>
            <person name="Maheshwari M."/>
            <person name="Maheshwari R."/>
            <person name="Malloy K."/>
            <person name="Martinez E."/>
            <person name="Mathew T."/>
            <person name="Mercado I.C."/>
            <person name="Mercado C."/>
            <person name="Meyer B."/>
            <person name="Montgomery K."/>
            <person name="Morgan M.B."/>
            <person name="Munidasa M."/>
            <person name="Nazareth L.V."/>
            <person name="Nelson J."/>
            <person name="Ng B.M."/>
            <person name="Nguyen N.B."/>
            <person name="Nguyen P.Q."/>
            <person name="Nguyen T."/>
            <person name="Obregon M."/>
            <person name="Okwuonu G.O."/>
            <person name="Onwere C.G."/>
            <person name="Orozco G."/>
            <person name="Parra A."/>
            <person name="Patel S."/>
            <person name="Patil S."/>
            <person name="Perez A."/>
            <person name="Perez Y."/>
            <person name="Pham C."/>
            <person name="Primus E.L."/>
            <person name="Pu L.-L."/>
            <person name="Puazo M."/>
            <person name="Qin X."/>
            <person name="Quiroz J.B."/>
            <person name="Reese J."/>
            <person name="Richards S."/>
            <person name="Rives C.M."/>
            <person name="Robberts R."/>
            <person name="Ruiz S.J."/>
            <person name="Ruiz M.J."/>
            <person name="Santibanez J."/>
            <person name="Schneider B.W."/>
            <person name="Sisson I."/>
            <person name="Smith M."/>
            <person name="Sodergren E."/>
            <person name="Song X.-Z."/>
            <person name="Song B.B."/>
            <person name="Summersgill H."/>
            <person name="Thelus R."/>
            <person name="Thornton R.D."/>
            <person name="Trejos Z.Y."/>
            <person name="Usmani K."/>
            <person name="Vattathil S."/>
            <person name="Villasana D."/>
            <person name="Walker D.L."/>
            <person name="Wang S."/>
            <person name="Wang K."/>
            <person name="White C.S."/>
            <person name="Williams A.C."/>
            <person name="Williamson J."/>
            <person name="Wilson K."/>
            <person name="Woghiren I.O."/>
            <person name="Woodworth J.R."/>
            <person name="Worley K.C."/>
            <person name="Wright R.A."/>
            <person name="Wu W."/>
            <person name="Young L."/>
            <person name="Zhang L."/>
            <person name="Zhang J."/>
            <person name="Zhu Y."/>
            <person name="Muzny D.M."/>
            <person name="Weinstock G."/>
            <person name="Gibbs R.A."/>
        </authorList>
    </citation>
    <scope>NUCLEOTIDE SEQUENCE [LARGE SCALE GENOMIC DNA]</scope>
    <source>
        <strain evidence="2">LSR1</strain>
    </source>
</reference>
<dbReference type="RefSeq" id="XP_008178571.1">
    <property type="nucleotide sequence ID" value="XM_008180349.1"/>
</dbReference>
<sequence>MAAKDEWDKILPTDLATQLARKTVEAWGLSIKDIQLWTSSMVVLGWFKSQISRLKTYVANRINQIMEITESEQWRHVRIDENPADILSQGVTPRELQDKVLWWYGPHWLAEEENQWIQHAVPLISKDQMPERRPIKLVLVAVNYLDKLLQVKRSGTNVTQYLVVSELRSAENILIKRTQADEFSLQLLAKRKQREIPKCSKLNRLHPLLRKDGPIVIGVRLENADLDENQIHPIVLQAKHKITRLIFEDHHQALLHCGPQMLLAKVRQCYLPLRGRIMAHSTVTRCINCVRARPRFETPLMAPLLKQRVQMSRPFTIAGVDFAEPLQIQSDIRRVTTKKGKDSGVCMLCYQSHTPRTRRRLNERSVPCSLT</sequence>
<accession>A0A8R1X0B9</accession>
<keyword evidence="2" id="KW-1185">Reference proteome</keyword>
<evidence type="ECO:0000313" key="1">
    <source>
        <dbReference type="EnsemblMetazoa" id="XP_008178571.1"/>
    </source>
</evidence>
<organism evidence="1 2">
    <name type="scientific">Acyrthosiphon pisum</name>
    <name type="common">Pea aphid</name>
    <dbReference type="NCBI Taxonomy" id="7029"/>
    <lineage>
        <taxon>Eukaryota</taxon>
        <taxon>Metazoa</taxon>
        <taxon>Ecdysozoa</taxon>
        <taxon>Arthropoda</taxon>
        <taxon>Hexapoda</taxon>
        <taxon>Insecta</taxon>
        <taxon>Pterygota</taxon>
        <taxon>Neoptera</taxon>
        <taxon>Paraneoptera</taxon>
        <taxon>Hemiptera</taxon>
        <taxon>Sternorrhyncha</taxon>
        <taxon>Aphidomorpha</taxon>
        <taxon>Aphidoidea</taxon>
        <taxon>Aphididae</taxon>
        <taxon>Macrosiphini</taxon>
        <taxon>Acyrthosiphon</taxon>
    </lineage>
</organism>
<dbReference type="PANTHER" id="PTHR47331">
    <property type="entry name" value="PHD-TYPE DOMAIN-CONTAINING PROTEIN"/>
    <property type="match status" value="1"/>
</dbReference>